<dbReference type="AlphaFoldDB" id="A0AAV2GBH9"/>
<evidence type="ECO:0000259" key="1">
    <source>
        <dbReference type="Pfam" id="PF13966"/>
    </source>
</evidence>
<dbReference type="EMBL" id="OZ034821">
    <property type="protein sequence ID" value="CAL1407035.1"/>
    <property type="molecule type" value="Genomic_DNA"/>
</dbReference>
<dbReference type="Proteomes" id="UP001497516">
    <property type="component" value="Chromosome 8"/>
</dbReference>
<gene>
    <name evidence="2" type="ORF">LTRI10_LOCUS46725</name>
</gene>
<evidence type="ECO:0000313" key="2">
    <source>
        <dbReference type="EMBL" id="CAL1407035.1"/>
    </source>
</evidence>
<accession>A0AAV2GBH9</accession>
<sequence length="181" mass="21351">MDRYKVKLIWEHFRHKEEDKPWFKLIWQPILIAKNSLISWLITLNRISTFDKIQKWQPEIVNRCPLCLGHEESRDHLFFACSFVQEVIEAVFPPSWGYLPRGGWGAGLQEAVIKLQDCCVGRVLWNATISAIWRERCSRVYGKKIVEAEDLIANLKQIMEAMMLGNLKFSLAVEKRKLWFM</sequence>
<reference evidence="2 3" key="1">
    <citation type="submission" date="2024-04" db="EMBL/GenBank/DDBJ databases">
        <authorList>
            <person name="Fracassetti M."/>
        </authorList>
    </citation>
    <scope>NUCLEOTIDE SEQUENCE [LARGE SCALE GENOMIC DNA]</scope>
</reference>
<dbReference type="InterPro" id="IPR026960">
    <property type="entry name" value="RVT-Znf"/>
</dbReference>
<protein>
    <recommendedName>
        <fullName evidence="1">Reverse transcriptase zinc-binding domain-containing protein</fullName>
    </recommendedName>
</protein>
<organism evidence="2 3">
    <name type="scientific">Linum trigynum</name>
    <dbReference type="NCBI Taxonomy" id="586398"/>
    <lineage>
        <taxon>Eukaryota</taxon>
        <taxon>Viridiplantae</taxon>
        <taxon>Streptophyta</taxon>
        <taxon>Embryophyta</taxon>
        <taxon>Tracheophyta</taxon>
        <taxon>Spermatophyta</taxon>
        <taxon>Magnoliopsida</taxon>
        <taxon>eudicotyledons</taxon>
        <taxon>Gunneridae</taxon>
        <taxon>Pentapetalae</taxon>
        <taxon>rosids</taxon>
        <taxon>fabids</taxon>
        <taxon>Malpighiales</taxon>
        <taxon>Linaceae</taxon>
        <taxon>Linum</taxon>
    </lineage>
</organism>
<proteinExistence type="predicted"/>
<dbReference type="Pfam" id="PF13966">
    <property type="entry name" value="zf-RVT"/>
    <property type="match status" value="1"/>
</dbReference>
<keyword evidence="3" id="KW-1185">Reference proteome</keyword>
<name>A0AAV2GBH9_9ROSI</name>
<feature type="domain" description="Reverse transcriptase zinc-binding" evidence="1">
    <location>
        <begin position="4"/>
        <end position="87"/>
    </location>
</feature>
<evidence type="ECO:0000313" key="3">
    <source>
        <dbReference type="Proteomes" id="UP001497516"/>
    </source>
</evidence>